<dbReference type="EMBL" id="CALOZG010000004">
    <property type="protein sequence ID" value="CAH4021074.1"/>
    <property type="molecule type" value="Genomic_DNA"/>
</dbReference>
<dbReference type="AlphaFoldDB" id="A0A9P0X7Y1"/>
<evidence type="ECO:0000259" key="6">
    <source>
        <dbReference type="PROSITE" id="PS50026"/>
    </source>
</evidence>
<comment type="caution">
    <text evidence="7">The sequence shown here is derived from an EMBL/GenBank/DDBJ whole genome shotgun (WGS) entry which is preliminary data.</text>
</comment>
<keyword evidence="3" id="KW-1015">Disulfide bond</keyword>
<proteinExistence type="predicted"/>
<dbReference type="InterPro" id="IPR050751">
    <property type="entry name" value="ECM_structural_protein"/>
</dbReference>
<evidence type="ECO:0000256" key="5">
    <source>
        <dbReference type="SAM" id="MobiDB-lite"/>
    </source>
</evidence>
<dbReference type="Proteomes" id="UP001152562">
    <property type="component" value="Unassembled WGS sequence"/>
</dbReference>
<dbReference type="PANTHER" id="PTHR24034:SF204">
    <property type="entry name" value="ADHESION G PROTEIN-COUPLED RECEPTOR E1"/>
    <property type="match status" value="1"/>
</dbReference>
<dbReference type="Gene3D" id="2.10.25.10">
    <property type="entry name" value="Laminin"/>
    <property type="match status" value="2"/>
</dbReference>
<evidence type="ECO:0000313" key="8">
    <source>
        <dbReference type="Proteomes" id="UP001152562"/>
    </source>
</evidence>
<dbReference type="PROSITE" id="PS50026">
    <property type="entry name" value="EGF_3"/>
    <property type="match status" value="1"/>
</dbReference>
<dbReference type="GO" id="GO:0005509">
    <property type="term" value="F:calcium ion binding"/>
    <property type="evidence" value="ECO:0007669"/>
    <property type="project" value="InterPro"/>
</dbReference>
<organism evidence="7 8">
    <name type="scientific">Pieris brassicae</name>
    <name type="common">White butterfly</name>
    <name type="synonym">Large white butterfly</name>
    <dbReference type="NCBI Taxonomy" id="7116"/>
    <lineage>
        <taxon>Eukaryota</taxon>
        <taxon>Metazoa</taxon>
        <taxon>Ecdysozoa</taxon>
        <taxon>Arthropoda</taxon>
        <taxon>Hexapoda</taxon>
        <taxon>Insecta</taxon>
        <taxon>Pterygota</taxon>
        <taxon>Neoptera</taxon>
        <taxon>Endopterygota</taxon>
        <taxon>Lepidoptera</taxon>
        <taxon>Glossata</taxon>
        <taxon>Ditrysia</taxon>
        <taxon>Papilionoidea</taxon>
        <taxon>Pieridae</taxon>
        <taxon>Pierinae</taxon>
        <taxon>Pieris</taxon>
    </lineage>
</organism>
<dbReference type="SMART" id="SM00179">
    <property type="entry name" value="EGF_CA"/>
    <property type="match status" value="1"/>
</dbReference>
<keyword evidence="2" id="KW-0677">Repeat</keyword>
<feature type="domain" description="EGF-like" evidence="6">
    <location>
        <begin position="165"/>
        <end position="205"/>
    </location>
</feature>
<dbReference type="InterPro" id="IPR018097">
    <property type="entry name" value="EGF_Ca-bd_CS"/>
</dbReference>
<dbReference type="CDD" id="cd00054">
    <property type="entry name" value="EGF_CA"/>
    <property type="match status" value="1"/>
</dbReference>
<dbReference type="Pfam" id="PF14670">
    <property type="entry name" value="FXa_inhibition"/>
    <property type="match status" value="1"/>
</dbReference>
<dbReference type="InterPro" id="IPR001881">
    <property type="entry name" value="EGF-like_Ca-bd_dom"/>
</dbReference>
<dbReference type="InterPro" id="IPR000742">
    <property type="entry name" value="EGF"/>
</dbReference>
<dbReference type="PROSITE" id="PS01186">
    <property type="entry name" value="EGF_2"/>
    <property type="match status" value="1"/>
</dbReference>
<keyword evidence="8" id="KW-1185">Reference proteome</keyword>
<evidence type="ECO:0000256" key="1">
    <source>
        <dbReference type="ARBA" id="ARBA00022536"/>
    </source>
</evidence>
<evidence type="ECO:0000256" key="4">
    <source>
        <dbReference type="PROSITE-ProRule" id="PRU00076"/>
    </source>
</evidence>
<comment type="caution">
    <text evidence="4">Lacks conserved residue(s) required for the propagation of feature annotation.</text>
</comment>
<sequence length="463" mass="51935">MYKDQKRNVSVIAALKFEIPSKRICAGAVTMRAPLSNAAFILLSVYTTRVFATPQDTGYFAEDGYHDDVVDVVDKRSACPTDRVLRSRETCRVGGADVQCIRLHCCETHNYIAGRCVPKTVDPCSLRLCEQACEVRDERMWCTCHPGFTFSEDNYRRKRQPYCIDIDECADNKAGCEHTCRNDPGGYHCECPAPYTVAPDGSKCVPPVAIAVPEPLPLVRAASRCYASCDTVSWLSRKVKQLSDQLHTSQTALRKLLENPALKEDDDRFAEGTRAYRVLDATVPLEGGYCRCERGPRGPPGPSGMDGPKGDEGPRGPRGARGPKGSLDLMLLLLADIRHDIRNLEARVYKNGEKPERFNLQKAWRQQRKQERLDRENGTLRDLEAYTAPSIMGPDNDEVEIHTHGLTGEIPRDTTTAWSMESVQTEAVELAEMDEKLRQFHKLASANNNDDEDVDTDYDYSFY</sequence>
<dbReference type="PROSITE" id="PS01187">
    <property type="entry name" value="EGF_CA"/>
    <property type="match status" value="1"/>
</dbReference>
<dbReference type="PANTHER" id="PTHR24034">
    <property type="entry name" value="EGF-LIKE DOMAIN-CONTAINING PROTEIN"/>
    <property type="match status" value="1"/>
</dbReference>
<evidence type="ECO:0000256" key="3">
    <source>
        <dbReference type="ARBA" id="ARBA00023157"/>
    </source>
</evidence>
<keyword evidence="1 4" id="KW-0245">EGF-like domain</keyword>
<dbReference type="PROSITE" id="PS00010">
    <property type="entry name" value="ASX_HYDROXYL"/>
    <property type="match status" value="1"/>
</dbReference>
<evidence type="ECO:0000313" key="7">
    <source>
        <dbReference type="EMBL" id="CAH4021074.1"/>
    </source>
</evidence>
<accession>A0A9P0X7Y1</accession>
<dbReference type="InterPro" id="IPR000152">
    <property type="entry name" value="EGF-type_Asp/Asn_hydroxyl_site"/>
</dbReference>
<dbReference type="SUPFAM" id="SSF57196">
    <property type="entry name" value="EGF/Laminin"/>
    <property type="match status" value="1"/>
</dbReference>
<reference evidence="7" key="1">
    <citation type="submission" date="2022-05" db="EMBL/GenBank/DDBJ databases">
        <authorList>
            <person name="Okamura Y."/>
        </authorList>
    </citation>
    <scope>NUCLEOTIDE SEQUENCE</scope>
</reference>
<evidence type="ECO:0000256" key="2">
    <source>
        <dbReference type="ARBA" id="ARBA00022737"/>
    </source>
</evidence>
<feature type="region of interest" description="Disordered" evidence="5">
    <location>
        <begin position="290"/>
        <end position="324"/>
    </location>
</feature>
<protein>
    <recommendedName>
        <fullName evidence="6">EGF-like domain-containing protein</fullName>
    </recommendedName>
</protein>
<gene>
    <name evidence="7" type="ORF">PIBRA_LOCUS3839</name>
</gene>
<name>A0A9P0X7Y1_PIEBR</name>
<dbReference type="SMART" id="SM00181">
    <property type="entry name" value="EGF"/>
    <property type="match status" value="2"/>
</dbReference>